<dbReference type="InterPro" id="IPR050179">
    <property type="entry name" value="Trans_hexapeptide_repeat"/>
</dbReference>
<sequence length="157" mass="16806">MFQAFSQLLSMLPGKFGSFFRVCLHRWLCNDVSIDIYIGFGVLLSQRNMDISDGVYIGPQSNIGSCYIGENCLLGSGVHVLSGKNQHGFNEIDVPIKDQKGELTKVQIGKNCWIGNGAIIMADLGDNSIVAAGSVVTKAFPAGSIVGGNPAKLIRSR</sequence>
<dbReference type="AlphaFoldDB" id="A0AA37WHB4"/>
<reference evidence="2" key="1">
    <citation type="journal article" date="2014" name="Int. J. Syst. Evol. Microbiol.">
        <title>Complete genome sequence of Corynebacterium casei LMG S-19264T (=DSM 44701T), isolated from a smear-ripened cheese.</title>
        <authorList>
            <consortium name="US DOE Joint Genome Institute (JGI-PGF)"/>
            <person name="Walter F."/>
            <person name="Albersmeier A."/>
            <person name="Kalinowski J."/>
            <person name="Ruckert C."/>
        </authorList>
    </citation>
    <scope>NUCLEOTIDE SEQUENCE</scope>
    <source>
        <strain evidence="2">NBRC 110023</strain>
    </source>
</reference>
<evidence type="ECO:0000256" key="1">
    <source>
        <dbReference type="ARBA" id="ARBA00007274"/>
    </source>
</evidence>
<protein>
    <submittedName>
        <fullName evidence="2">Transferase</fullName>
    </submittedName>
</protein>
<evidence type="ECO:0000313" key="2">
    <source>
        <dbReference type="EMBL" id="GLR70936.1"/>
    </source>
</evidence>
<proteinExistence type="inferred from homology"/>
<dbReference type="PANTHER" id="PTHR43300:SF11">
    <property type="entry name" value="ACETYLTRANSFERASE RV3034C-RELATED"/>
    <property type="match status" value="1"/>
</dbReference>
<comment type="similarity">
    <text evidence="1">Belongs to the transferase hexapeptide repeat family.</text>
</comment>
<dbReference type="CDD" id="cd04647">
    <property type="entry name" value="LbH_MAT_like"/>
    <property type="match status" value="1"/>
</dbReference>
<dbReference type="Proteomes" id="UP001156601">
    <property type="component" value="Unassembled WGS sequence"/>
</dbReference>
<gene>
    <name evidence="2" type="ORF">GCM10007852_18440</name>
</gene>
<dbReference type="InterPro" id="IPR001451">
    <property type="entry name" value="Hexapep"/>
</dbReference>
<dbReference type="PANTHER" id="PTHR43300">
    <property type="entry name" value="ACETYLTRANSFERASE"/>
    <property type="match status" value="1"/>
</dbReference>
<keyword evidence="3" id="KW-1185">Reference proteome</keyword>
<comment type="caution">
    <text evidence="2">The sequence shown here is derived from an EMBL/GenBank/DDBJ whole genome shotgun (WGS) entry which is preliminary data.</text>
</comment>
<name>A0AA37WHB4_9ALTE</name>
<dbReference type="Pfam" id="PF00132">
    <property type="entry name" value="Hexapep"/>
    <property type="match status" value="1"/>
</dbReference>
<dbReference type="Pfam" id="PF14602">
    <property type="entry name" value="Hexapep_2"/>
    <property type="match status" value="1"/>
</dbReference>
<dbReference type="GO" id="GO:0016740">
    <property type="term" value="F:transferase activity"/>
    <property type="evidence" value="ECO:0007669"/>
    <property type="project" value="UniProtKB-KW"/>
</dbReference>
<reference evidence="2" key="2">
    <citation type="submission" date="2023-01" db="EMBL/GenBank/DDBJ databases">
        <title>Draft genome sequence of Agaribacter marinus strain NBRC 110023.</title>
        <authorList>
            <person name="Sun Q."/>
            <person name="Mori K."/>
        </authorList>
    </citation>
    <scope>NUCLEOTIDE SEQUENCE</scope>
    <source>
        <strain evidence="2">NBRC 110023</strain>
    </source>
</reference>
<dbReference type="SUPFAM" id="SSF51161">
    <property type="entry name" value="Trimeric LpxA-like enzymes"/>
    <property type="match status" value="1"/>
</dbReference>
<dbReference type="InterPro" id="IPR011004">
    <property type="entry name" value="Trimer_LpxA-like_sf"/>
</dbReference>
<accession>A0AA37WHB4</accession>
<dbReference type="EMBL" id="BSOT01000005">
    <property type="protein sequence ID" value="GLR70936.1"/>
    <property type="molecule type" value="Genomic_DNA"/>
</dbReference>
<keyword evidence="2" id="KW-0808">Transferase</keyword>
<dbReference type="Gene3D" id="2.160.10.10">
    <property type="entry name" value="Hexapeptide repeat proteins"/>
    <property type="match status" value="1"/>
</dbReference>
<organism evidence="2 3">
    <name type="scientific">Agaribacter marinus</name>
    <dbReference type="NCBI Taxonomy" id="1431249"/>
    <lineage>
        <taxon>Bacteria</taxon>
        <taxon>Pseudomonadati</taxon>
        <taxon>Pseudomonadota</taxon>
        <taxon>Gammaproteobacteria</taxon>
        <taxon>Alteromonadales</taxon>
        <taxon>Alteromonadaceae</taxon>
        <taxon>Agaribacter</taxon>
    </lineage>
</organism>
<evidence type="ECO:0000313" key="3">
    <source>
        <dbReference type="Proteomes" id="UP001156601"/>
    </source>
</evidence>